<evidence type="ECO:0000313" key="5">
    <source>
        <dbReference type="Proteomes" id="UP000595038"/>
    </source>
</evidence>
<evidence type="ECO:0000313" key="4">
    <source>
        <dbReference type="Proteomes" id="UP000435910"/>
    </source>
</evidence>
<name>A0A1Y0YR24_BACLI</name>
<evidence type="ECO:0000259" key="1">
    <source>
        <dbReference type="PROSITE" id="PS51186"/>
    </source>
</evidence>
<sequence>MSNIEELRLFRKEDIEWLQTWFEDAEVKRRLEGMLPLDEWFNFAGGNENYRVWAALEDGKPVGVVMVEVEEDLTGNIALLVDPFLRGGGYGKALIKRTMALPEMSRINKWFAGIEEDNKRCLACFRSVGYSLEHEQPDEDCYYSLIYFPES</sequence>
<accession>A0A1Y0YR24</accession>
<dbReference type="GeneID" id="92859398"/>
<dbReference type="PROSITE" id="PS51186">
    <property type="entry name" value="GNAT"/>
    <property type="match status" value="1"/>
</dbReference>
<dbReference type="Proteomes" id="UP000435910">
    <property type="component" value="Unassembled WGS sequence"/>
</dbReference>
<reference evidence="3 4" key="1">
    <citation type="submission" date="2019-06" db="EMBL/GenBank/DDBJ databases">
        <title>Genome sequence analysis of &gt;100 Bacillus licheniformis strains suggests intrinsic resistance to this species.</title>
        <authorList>
            <person name="Wels M."/>
            <person name="Siezen R.J."/>
            <person name="Johansen E."/>
            <person name="Stuer-Lauridsen B."/>
            <person name="Bjerre K."/>
            <person name="Nielsen B.K.K."/>
        </authorList>
    </citation>
    <scope>NUCLEOTIDE SEQUENCE [LARGE SCALE GENOMIC DNA]</scope>
    <source>
        <strain evidence="3 4">BAC-16736</strain>
    </source>
</reference>
<dbReference type="RefSeq" id="WP_003186178.1">
    <property type="nucleotide sequence ID" value="NZ_BEXU01000002.1"/>
</dbReference>
<protein>
    <submittedName>
        <fullName evidence="2">GNAT family N-acetyltransferase</fullName>
    </submittedName>
</protein>
<reference evidence="2 5" key="2">
    <citation type="submission" date="2020-12" db="EMBL/GenBank/DDBJ databases">
        <title>FDA dAtabase for Regulatory Grade micrObial Sequences (FDA-ARGOS): Supporting development and validation of Infectious Disease Dx tests.</title>
        <authorList>
            <person name="Nelson B."/>
            <person name="Plummer A."/>
            <person name="Tallon L."/>
            <person name="Sadzewicz L."/>
            <person name="Zhao X."/>
            <person name="Boylan J."/>
            <person name="Ott S."/>
            <person name="Bowen H."/>
            <person name="Vavikolanu K."/>
            <person name="Mehta A."/>
            <person name="Aluvathingal J."/>
            <person name="Nadendla S."/>
            <person name="Myers T."/>
            <person name="Yan Y."/>
            <person name="Sichtig H."/>
        </authorList>
    </citation>
    <scope>NUCLEOTIDE SEQUENCE [LARGE SCALE GENOMIC DNA]</scope>
    <source>
        <strain evidence="2 5">FDAARGOS_923</strain>
    </source>
</reference>
<evidence type="ECO:0000313" key="2">
    <source>
        <dbReference type="EMBL" id="QPR73635.1"/>
    </source>
</evidence>
<dbReference type="InterPro" id="IPR016181">
    <property type="entry name" value="Acyl_CoA_acyltransferase"/>
</dbReference>
<feature type="domain" description="N-acetyltransferase" evidence="1">
    <location>
        <begin position="5"/>
        <end position="149"/>
    </location>
</feature>
<dbReference type="Gene3D" id="3.40.630.30">
    <property type="match status" value="1"/>
</dbReference>
<dbReference type="EMBL" id="NILC01000023">
    <property type="protein sequence ID" value="TWL27419.1"/>
    <property type="molecule type" value="Genomic_DNA"/>
</dbReference>
<dbReference type="Pfam" id="PF00583">
    <property type="entry name" value="Acetyltransf_1"/>
    <property type="match status" value="1"/>
</dbReference>
<dbReference type="EMBL" id="CP065647">
    <property type="protein sequence ID" value="QPR73635.1"/>
    <property type="molecule type" value="Genomic_DNA"/>
</dbReference>
<proteinExistence type="predicted"/>
<dbReference type="Proteomes" id="UP000595038">
    <property type="component" value="Chromosome"/>
</dbReference>
<dbReference type="AlphaFoldDB" id="A0A1Y0YR24"/>
<gene>
    <name evidence="3" type="ORF">CHCC16736_2740</name>
    <name evidence="2" type="ORF">I6G80_05055</name>
</gene>
<evidence type="ECO:0000313" key="3">
    <source>
        <dbReference type="EMBL" id="TWL27419.1"/>
    </source>
</evidence>
<organism evidence="3 4">
    <name type="scientific">Bacillus licheniformis</name>
    <dbReference type="NCBI Taxonomy" id="1402"/>
    <lineage>
        <taxon>Bacteria</taxon>
        <taxon>Bacillati</taxon>
        <taxon>Bacillota</taxon>
        <taxon>Bacilli</taxon>
        <taxon>Bacillales</taxon>
        <taxon>Bacillaceae</taxon>
        <taxon>Bacillus</taxon>
    </lineage>
</organism>
<dbReference type="GO" id="GO:0016747">
    <property type="term" value="F:acyltransferase activity, transferring groups other than amino-acyl groups"/>
    <property type="evidence" value="ECO:0007669"/>
    <property type="project" value="InterPro"/>
</dbReference>
<dbReference type="SUPFAM" id="SSF55729">
    <property type="entry name" value="Acyl-CoA N-acyltransferases (Nat)"/>
    <property type="match status" value="1"/>
</dbReference>
<dbReference type="OMA" id="ACIEEDN"/>
<dbReference type="InterPro" id="IPR000182">
    <property type="entry name" value="GNAT_dom"/>
</dbReference>